<name>A0ABN7VXI6_GIGMA</name>
<organism evidence="2 3">
    <name type="scientific">Gigaspora margarita</name>
    <dbReference type="NCBI Taxonomy" id="4874"/>
    <lineage>
        <taxon>Eukaryota</taxon>
        <taxon>Fungi</taxon>
        <taxon>Fungi incertae sedis</taxon>
        <taxon>Mucoromycota</taxon>
        <taxon>Glomeromycotina</taxon>
        <taxon>Glomeromycetes</taxon>
        <taxon>Diversisporales</taxon>
        <taxon>Gigasporaceae</taxon>
        <taxon>Gigaspora</taxon>
    </lineage>
</organism>
<protein>
    <submittedName>
        <fullName evidence="2">30021_t:CDS:1</fullName>
    </submittedName>
</protein>
<reference evidence="2 3" key="1">
    <citation type="submission" date="2021-06" db="EMBL/GenBank/DDBJ databases">
        <authorList>
            <person name="Kallberg Y."/>
            <person name="Tangrot J."/>
            <person name="Rosling A."/>
        </authorList>
    </citation>
    <scope>NUCLEOTIDE SEQUENCE [LARGE SCALE GENOMIC DNA]</scope>
    <source>
        <strain evidence="2 3">120-4 pot B 10/14</strain>
    </source>
</reference>
<feature type="domain" description="HAT C-terminal dimerisation" evidence="1">
    <location>
        <begin position="71"/>
        <end position="136"/>
    </location>
</feature>
<dbReference type="InterPro" id="IPR012337">
    <property type="entry name" value="RNaseH-like_sf"/>
</dbReference>
<dbReference type="EMBL" id="CAJVQB010024575">
    <property type="protein sequence ID" value="CAG8804455.1"/>
    <property type="molecule type" value="Genomic_DNA"/>
</dbReference>
<accession>A0ABN7VXI6</accession>
<gene>
    <name evidence="2" type="ORF">GMARGA_LOCUS23860</name>
</gene>
<evidence type="ECO:0000313" key="3">
    <source>
        <dbReference type="Proteomes" id="UP000789901"/>
    </source>
</evidence>
<dbReference type="SUPFAM" id="SSF53098">
    <property type="entry name" value="Ribonuclease H-like"/>
    <property type="match status" value="1"/>
</dbReference>
<proteinExistence type="predicted"/>
<evidence type="ECO:0000259" key="1">
    <source>
        <dbReference type="Pfam" id="PF05699"/>
    </source>
</evidence>
<dbReference type="Proteomes" id="UP000789901">
    <property type="component" value="Unassembled WGS sequence"/>
</dbReference>
<dbReference type="InterPro" id="IPR008906">
    <property type="entry name" value="HATC_C_dom"/>
</dbReference>
<comment type="caution">
    <text evidence="2">The sequence shown here is derived from an EMBL/GenBank/DDBJ whole genome shotgun (WGS) entry which is preliminary data.</text>
</comment>
<evidence type="ECO:0000313" key="2">
    <source>
        <dbReference type="EMBL" id="CAG8804455.1"/>
    </source>
</evidence>
<sequence>MASKIISIIDDPDFWINLIVLEKILYPYYPKLSYINLNKWVQYYYIKWFGKNPTSMIQELLAYKENFFPFNEPFLLELEQTPLDYWLFLSDSVLELSQIAIKLFSICVNSALCEQLFSSIGFLHTKRYNKLNRKIYKKTTRIVIDDESDNEVNENIDNFIKLWFERLDKEDISEDNISDNEIDKNLNELLNIQIHPADNNNTKWDLTTLFKSQLVAPNFFSNMLLL</sequence>
<keyword evidence="3" id="KW-1185">Reference proteome</keyword>
<dbReference type="Pfam" id="PF05699">
    <property type="entry name" value="Dimer_Tnp_hAT"/>
    <property type="match status" value="1"/>
</dbReference>